<feature type="compositionally biased region" description="Basic residues" evidence="1">
    <location>
        <begin position="1"/>
        <end position="17"/>
    </location>
</feature>
<dbReference type="EMBL" id="CP069102">
    <property type="protein sequence ID" value="QSS50492.1"/>
    <property type="molecule type" value="Genomic_DNA"/>
</dbReference>
<evidence type="ECO:0000313" key="3">
    <source>
        <dbReference type="Proteomes" id="UP000663419"/>
    </source>
</evidence>
<dbReference type="AlphaFoldDB" id="A0A8A1LES1"/>
<dbReference type="Proteomes" id="UP000663419">
    <property type="component" value="Chromosome 1"/>
</dbReference>
<proteinExistence type="predicted"/>
<name>A0A8A1LES1_AJEC8</name>
<gene>
    <name evidence="2" type="ORF">I7I53_11202</name>
</gene>
<accession>A0A8A1LES1</accession>
<protein>
    <submittedName>
        <fullName evidence="2">Uncharacterized protein</fullName>
    </submittedName>
</protein>
<organism evidence="2 3">
    <name type="scientific">Ajellomyces capsulatus (strain H88)</name>
    <name type="common">Darling's disease fungus</name>
    <name type="synonym">Histoplasma capsulatum</name>
    <dbReference type="NCBI Taxonomy" id="544711"/>
    <lineage>
        <taxon>Eukaryota</taxon>
        <taxon>Fungi</taxon>
        <taxon>Dikarya</taxon>
        <taxon>Ascomycota</taxon>
        <taxon>Pezizomycotina</taxon>
        <taxon>Eurotiomycetes</taxon>
        <taxon>Eurotiomycetidae</taxon>
        <taxon>Onygenales</taxon>
        <taxon>Ajellomycetaceae</taxon>
        <taxon>Histoplasma</taxon>
    </lineage>
</organism>
<dbReference type="VEuPathDB" id="FungiDB:I7I53_11202"/>
<reference evidence="2" key="1">
    <citation type="submission" date="2021-01" db="EMBL/GenBank/DDBJ databases">
        <title>Chromosome-level genome assembly of a human fungal pathogen reveals clustering of transcriptionally co-regulated genes.</title>
        <authorList>
            <person name="Voorhies M."/>
            <person name="Cohen S."/>
            <person name="Shea T.P."/>
            <person name="Petrus S."/>
            <person name="Munoz J.F."/>
            <person name="Poplawski S."/>
            <person name="Goldman W.E."/>
            <person name="Michael T."/>
            <person name="Cuomo C.A."/>
            <person name="Sil A."/>
            <person name="Beyhan S."/>
        </authorList>
    </citation>
    <scope>NUCLEOTIDE SEQUENCE</scope>
    <source>
        <strain evidence="2">H88</strain>
    </source>
</reference>
<sequence length="73" mass="8578">MKRKNKKKKKKKKKKKNQPTIGASGARRRRRAYISHTSARFRLARDATAEIKNVAGWSLSTFCFFFHARIQIK</sequence>
<feature type="region of interest" description="Disordered" evidence="1">
    <location>
        <begin position="1"/>
        <end position="29"/>
    </location>
</feature>
<evidence type="ECO:0000313" key="2">
    <source>
        <dbReference type="EMBL" id="QSS50492.1"/>
    </source>
</evidence>
<evidence type="ECO:0000256" key="1">
    <source>
        <dbReference type="SAM" id="MobiDB-lite"/>
    </source>
</evidence>